<accession>X1CYZ1</accession>
<evidence type="ECO:0000313" key="1">
    <source>
        <dbReference type="EMBL" id="GAH13072.1"/>
    </source>
</evidence>
<dbReference type="EMBL" id="BART01031318">
    <property type="protein sequence ID" value="GAH13072.1"/>
    <property type="molecule type" value="Genomic_DNA"/>
</dbReference>
<proteinExistence type="predicted"/>
<sequence length="36" mass="4206">MRPTDGRPPEEDTNEQAAEKKVIRLWHKSTWGARVD</sequence>
<protein>
    <submittedName>
        <fullName evidence="1">Uncharacterized protein</fullName>
    </submittedName>
</protein>
<feature type="non-terminal residue" evidence="1">
    <location>
        <position position="36"/>
    </location>
</feature>
<organism evidence="1">
    <name type="scientific">marine sediment metagenome</name>
    <dbReference type="NCBI Taxonomy" id="412755"/>
    <lineage>
        <taxon>unclassified sequences</taxon>
        <taxon>metagenomes</taxon>
        <taxon>ecological metagenomes</taxon>
    </lineage>
</organism>
<name>X1CYZ1_9ZZZZ</name>
<gene>
    <name evidence="1" type="ORF">S01H4_54424</name>
</gene>
<dbReference type="AlphaFoldDB" id="X1CYZ1"/>
<reference evidence="1" key="1">
    <citation type="journal article" date="2014" name="Front. Microbiol.">
        <title>High frequency of phylogenetically diverse reductive dehalogenase-homologous genes in deep subseafloor sedimentary metagenomes.</title>
        <authorList>
            <person name="Kawai M."/>
            <person name="Futagami T."/>
            <person name="Toyoda A."/>
            <person name="Takaki Y."/>
            <person name="Nishi S."/>
            <person name="Hori S."/>
            <person name="Arai W."/>
            <person name="Tsubouchi T."/>
            <person name="Morono Y."/>
            <person name="Uchiyama I."/>
            <person name="Ito T."/>
            <person name="Fujiyama A."/>
            <person name="Inagaki F."/>
            <person name="Takami H."/>
        </authorList>
    </citation>
    <scope>NUCLEOTIDE SEQUENCE</scope>
    <source>
        <strain evidence="1">Expedition CK06-06</strain>
    </source>
</reference>
<comment type="caution">
    <text evidence="1">The sequence shown here is derived from an EMBL/GenBank/DDBJ whole genome shotgun (WGS) entry which is preliminary data.</text>
</comment>